<organism evidence="4 5">
    <name type="scientific">Photobacterium leiognathi lrivu.4.1</name>
    <dbReference type="NCBI Taxonomy" id="1248232"/>
    <lineage>
        <taxon>Bacteria</taxon>
        <taxon>Pseudomonadati</taxon>
        <taxon>Pseudomonadota</taxon>
        <taxon>Gammaproteobacteria</taxon>
        <taxon>Vibrionales</taxon>
        <taxon>Vibrionaceae</taxon>
        <taxon>Photobacterium</taxon>
    </lineage>
</organism>
<comment type="similarity">
    <text evidence="1">Belongs to the membrane fusion protein (MFP) (TC 8.A.1) family.</text>
</comment>
<dbReference type="RefSeq" id="WP_023932530.1">
    <property type="nucleotide sequence ID" value="NZ_DF196819.1"/>
</dbReference>
<evidence type="ECO:0000313" key="4">
    <source>
        <dbReference type="EMBL" id="GAD29995.1"/>
    </source>
</evidence>
<feature type="coiled-coil region" evidence="2">
    <location>
        <begin position="106"/>
        <end position="164"/>
    </location>
</feature>
<dbReference type="NCBIfam" id="TIGR01730">
    <property type="entry name" value="RND_mfp"/>
    <property type="match status" value="1"/>
</dbReference>
<dbReference type="Gene3D" id="2.40.30.170">
    <property type="match status" value="1"/>
</dbReference>
<feature type="domain" description="CzcB-like barrel-sandwich hybrid" evidence="3">
    <location>
        <begin position="72"/>
        <end position="201"/>
    </location>
</feature>
<dbReference type="Proteomes" id="UP000030675">
    <property type="component" value="Unassembled WGS sequence"/>
</dbReference>
<evidence type="ECO:0000259" key="3">
    <source>
        <dbReference type="Pfam" id="PF25973"/>
    </source>
</evidence>
<dbReference type="GO" id="GO:0015562">
    <property type="term" value="F:efflux transmembrane transporter activity"/>
    <property type="evidence" value="ECO:0007669"/>
    <property type="project" value="TreeGrafter"/>
</dbReference>
<dbReference type="Gene3D" id="1.10.287.470">
    <property type="entry name" value="Helix hairpin bin"/>
    <property type="match status" value="1"/>
</dbReference>
<dbReference type="HOGENOM" id="CLU_018816_1_0_6"/>
<evidence type="ECO:0000313" key="5">
    <source>
        <dbReference type="Proteomes" id="UP000030675"/>
    </source>
</evidence>
<gene>
    <name evidence="4" type="ORF">PLEI_1649</name>
</gene>
<protein>
    <submittedName>
        <fullName evidence="4">Efflux transporter, RND family, MFP subunit</fullName>
    </submittedName>
</protein>
<dbReference type="Gene3D" id="2.40.50.100">
    <property type="match status" value="1"/>
</dbReference>
<evidence type="ECO:0000256" key="1">
    <source>
        <dbReference type="ARBA" id="ARBA00009477"/>
    </source>
</evidence>
<dbReference type="InterPro" id="IPR058647">
    <property type="entry name" value="BSH_CzcB-like"/>
</dbReference>
<dbReference type="PANTHER" id="PTHR30469">
    <property type="entry name" value="MULTIDRUG RESISTANCE PROTEIN MDTA"/>
    <property type="match status" value="1"/>
</dbReference>
<proteinExistence type="inferred from homology"/>
<dbReference type="AlphaFoldDB" id="A0A0U1P6C4"/>
<dbReference type="Gene3D" id="2.40.420.20">
    <property type="match status" value="1"/>
</dbReference>
<dbReference type="PANTHER" id="PTHR30469:SF11">
    <property type="entry name" value="BLL4320 PROTEIN"/>
    <property type="match status" value="1"/>
</dbReference>
<dbReference type="GO" id="GO:1990281">
    <property type="term" value="C:efflux pump complex"/>
    <property type="evidence" value="ECO:0007669"/>
    <property type="project" value="TreeGrafter"/>
</dbReference>
<dbReference type="EMBL" id="DF196819">
    <property type="protein sequence ID" value="GAD29995.1"/>
    <property type="molecule type" value="Genomic_DNA"/>
</dbReference>
<accession>A0A0U1P6C4</accession>
<evidence type="ECO:0000256" key="2">
    <source>
        <dbReference type="SAM" id="Coils"/>
    </source>
</evidence>
<dbReference type="Pfam" id="PF25973">
    <property type="entry name" value="BSH_CzcB"/>
    <property type="match status" value="1"/>
</dbReference>
<dbReference type="InterPro" id="IPR006143">
    <property type="entry name" value="RND_pump_MFP"/>
</dbReference>
<keyword evidence="2" id="KW-0175">Coiled coil</keyword>
<dbReference type="eggNOG" id="COG0845">
    <property type="taxonomic scope" value="Bacteria"/>
</dbReference>
<reference evidence="5" key="1">
    <citation type="submission" date="2012-12" db="EMBL/GenBank/DDBJ databases">
        <title>Genome Sequence of Photobacterium leiognathi lrivu.4.1.</title>
        <authorList>
            <person name="Urbanczyk H."/>
            <person name="Ogura Y."/>
            <person name="Hayashi T."/>
            <person name="Dunlap P.V."/>
        </authorList>
    </citation>
    <scope>NUCLEOTIDE SEQUENCE [LARGE SCALE GENOMIC DNA]</scope>
    <source>
        <strain evidence="5">lrivu.4.1</strain>
    </source>
</reference>
<name>A0A0U1P6C4_PHOLE</name>
<dbReference type="SUPFAM" id="SSF111369">
    <property type="entry name" value="HlyD-like secretion proteins"/>
    <property type="match status" value="1"/>
</dbReference>
<sequence length="383" mass="41601">MQWITKPSLALYVIFSTTLVTGCDSSEKNENSESQQILSVNTHQLKQQDNFAIEREYVGFVQAGQQANLGFELNGKIDTIYVDVGDTVKKGDPLLTLDTQLLATEADQLRAQQAQISAQLELVNANLKRQKSLKAKGFSAASEIDNLTSQRKELQASIRQLSATLAANQLRLVKSTIVAPYNSVISARHVSYGDVVNAGSPTVTLLANNNKEVHIGIPIDKVSGVLAQKQWTVRVGKHAYPVKLLNPGATVGLNNRAINFRFSLPADAKVINGELAYLNYDDTQSQSGFWVPLSALTDGIRGTWNIFAVTENGAGPEVERRSVQLLYTANDKAFIKGAVQNGEQIIANGLHRLVPGQIVTIKPQIAPKQKTATNPTNSNDNGV</sequence>
<dbReference type="PROSITE" id="PS51257">
    <property type="entry name" value="PROKAR_LIPOPROTEIN"/>
    <property type="match status" value="1"/>
</dbReference>